<dbReference type="Proteomes" id="UP000308600">
    <property type="component" value="Unassembled WGS sequence"/>
</dbReference>
<keyword evidence="2" id="KW-1185">Reference proteome</keyword>
<proteinExistence type="predicted"/>
<gene>
    <name evidence="1" type="ORF">BDN72DRAFT_768151</name>
</gene>
<name>A0ACD3AUM5_9AGAR</name>
<evidence type="ECO:0000313" key="1">
    <source>
        <dbReference type="EMBL" id="TFK69287.1"/>
    </source>
</evidence>
<sequence>MKLASAVLAFASLLSGVAAHYTFPQLVVGGRGTGAWVNVRQTNNYQSNGPVIDVASQDFRCYNSATRSKATTATVAAGSTIGFQAGQAVSHPGVLNVYMAKAPAGVDVANWDGAGQVWFKVYQISAVTGGGAISWPSNGQATFQFPLPSSLPSGQYLVRVEHIALHSASGFQGAQFYISCAQINVTGGGSGNPGPLVAIPGVYTGREPGIMINIYYPVPTTYVQPGPAVWRG</sequence>
<accession>A0ACD3AUM5</accession>
<dbReference type="EMBL" id="ML208333">
    <property type="protein sequence ID" value="TFK69287.1"/>
    <property type="molecule type" value="Genomic_DNA"/>
</dbReference>
<protein>
    <submittedName>
        <fullName evidence="1">Uncharacterized protein</fullName>
    </submittedName>
</protein>
<organism evidence="1 2">
    <name type="scientific">Pluteus cervinus</name>
    <dbReference type="NCBI Taxonomy" id="181527"/>
    <lineage>
        <taxon>Eukaryota</taxon>
        <taxon>Fungi</taxon>
        <taxon>Dikarya</taxon>
        <taxon>Basidiomycota</taxon>
        <taxon>Agaricomycotina</taxon>
        <taxon>Agaricomycetes</taxon>
        <taxon>Agaricomycetidae</taxon>
        <taxon>Agaricales</taxon>
        <taxon>Pluteineae</taxon>
        <taxon>Pluteaceae</taxon>
        <taxon>Pluteus</taxon>
    </lineage>
</organism>
<reference evidence="1 2" key="1">
    <citation type="journal article" date="2019" name="Nat. Ecol. Evol.">
        <title>Megaphylogeny resolves global patterns of mushroom evolution.</title>
        <authorList>
            <person name="Varga T."/>
            <person name="Krizsan K."/>
            <person name="Foldi C."/>
            <person name="Dima B."/>
            <person name="Sanchez-Garcia M."/>
            <person name="Sanchez-Ramirez S."/>
            <person name="Szollosi G.J."/>
            <person name="Szarkandi J.G."/>
            <person name="Papp V."/>
            <person name="Albert L."/>
            <person name="Andreopoulos W."/>
            <person name="Angelini C."/>
            <person name="Antonin V."/>
            <person name="Barry K.W."/>
            <person name="Bougher N.L."/>
            <person name="Buchanan P."/>
            <person name="Buyck B."/>
            <person name="Bense V."/>
            <person name="Catcheside P."/>
            <person name="Chovatia M."/>
            <person name="Cooper J."/>
            <person name="Damon W."/>
            <person name="Desjardin D."/>
            <person name="Finy P."/>
            <person name="Geml J."/>
            <person name="Haridas S."/>
            <person name="Hughes K."/>
            <person name="Justo A."/>
            <person name="Karasinski D."/>
            <person name="Kautmanova I."/>
            <person name="Kiss B."/>
            <person name="Kocsube S."/>
            <person name="Kotiranta H."/>
            <person name="LaButti K.M."/>
            <person name="Lechner B.E."/>
            <person name="Liimatainen K."/>
            <person name="Lipzen A."/>
            <person name="Lukacs Z."/>
            <person name="Mihaltcheva S."/>
            <person name="Morgado L.N."/>
            <person name="Niskanen T."/>
            <person name="Noordeloos M.E."/>
            <person name="Ohm R.A."/>
            <person name="Ortiz-Santana B."/>
            <person name="Ovrebo C."/>
            <person name="Racz N."/>
            <person name="Riley R."/>
            <person name="Savchenko A."/>
            <person name="Shiryaev A."/>
            <person name="Soop K."/>
            <person name="Spirin V."/>
            <person name="Szebenyi C."/>
            <person name="Tomsovsky M."/>
            <person name="Tulloss R.E."/>
            <person name="Uehling J."/>
            <person name="Grigoriev I.V."/>
            <person name="Vagvolgyi C."/>
            <person name="Papp T."/>
            <person name="Martin F.M."/>
            <person name="Miettinen O."/>
            <person name="Hibbett D.S."/>
            <person name="Nagy L.G."/>
        </authorList>
    </citation>
    <scope>NUCLEOTIDE SEQUENCE [LARGE SCALE GENOMIC DNA]</scope>
    <source>
        <strain evidence="1 2">NL-1719</strain>
    </source>
</reference>
<evidence type="ECO:0000313" key="2">
    <source>
        <dbReference type="Proteomes" id="UP000308600"/>
    </source>
</evidence>